<dbReference type="KEGG" id="mrd:Mrad2831_1585"/>
<accession>B1M6C0</accession>
<evidence type="ECO:0000313" key="3">
    <source>
        <dbReference type="Proteomes" id="UP000006589"/>
    </source>
</evidence>
<dbReference type="HOGENOM" id="CLU_3081740_0_0_5"/>
<evidence type="ECO:0000256" key="1">
    <source>
        <dbReference type="SAM" id="MobiDB-lite"/>
    </source>
</evidence>
<organism evidence="2 3">
    <name type="scientific">Methylobacterium radiotolerans (strain ATCC 27329 / DSM 1819 / JCM 2831 / NBRC 15690 / NCIMB 10815 / 0-1)</name>
    <dbReference type="NCBI Taxonomy" id="426355"/>
    <lineage>
        <taxon>Bacteria</taxon>
        <taxon>Pseudomonadati</taxon>
        <taxon>Pseudomonadota</taxon>
        <taxon>Alphaproteobacteria</taxon>
        <taxon>Hyphomicrobiales</taxon>
        <taxon>Methylobacteriaceae</taxon>
        <taxon>Methylobacterium</taxon>
    </lineage>
</organism>
<dbReference type="STRING" id="426355.Mrad2831_1585"/>
<reference evidence="2 3" key="1">
    <citation type="submission" date="2008-03" db="EMBL/GenBank/DDBJ databases">
        <title>Complete sequence of chromosome of Methylobacterium radiotolerans JCM 2831.</title>
        <authorList>
            <consortium name="US DOE Joint Genome Institute"/>
            <person name="Copeland A."/>
            <person name="Lucas S."/>
            <person name="Lapidus A."/>
            <person name="Glavina del Rio T."/>
            <person name="Dalin E."/>
            <person name="Tice H."/>
            <person name="Bruce D."/>
            <person name="Goodwin L."/>
            <person name="Pitluck S."/>
            <person name="Kiss H."/>
            <person name="Brettin T."/>
            <person name="Detter J.C."/>
            <person name="Han C."/>
            <person name="Kuske C.R."/>
            <person name="Schmutz J."/>
            <person name="Larimer F."/>
            <person name="Land M."/>
            <person name="Hauser L."/>
            <person name="Kyrpides N."/>
            <person name="Mikhailova N."/>
            <person name="Marx C.J."/>
            <person name="Richardson P."/>
        </authorList>
    </citation>
    <scope>NUCLEOTIDE SEQUENCE [LARGE SCALE GENOMIC DNA]</scope>
    <source>
        <strain evidence="3">ATCC 27329 / DSM 1819 / JCM 2831 / NBRC 15690 / NCIMB 10815 / 0-1</strain>
    </source>
</reference>
<dbReference type="Proteomes" id="UP000006589">
    <property type="component" value="Chromosome"/>
</dbReference>
<name>B1M6C0_METRJ</name>
<evidence type="ECO:0000313" key="2">
    <source>
        <dbReference type="EMBL" id="ACB23580.1"/>
    </source>
</evidence>
<protein>
    <submittedName>
        <fullName evidence="2">Uncharacterized protein</fullName>
    </submittedName>
</protein>
<proteinExistence type="predicted"/>
<sequence length="52" mass="5203">MSAQPVRASRPAALARRDALPRGPVTGDGAAIIVGTAADIVVGAAETIFMGR</sequence>
<dbReference type="EMBL" id="CP001001">
    <property type="protein sequence ID" value="ACB23580.1"/>
    <property type="molecule type" value="Genomic_DNA"/>
</dbReference>
<gene>
    <name evidence="2" type="ordered locus">Mrad2831_1585</name>
</gene>
<feature type="region of interest" description="Disordered" evidence="1">
    <location>
        <begin position="1"/>
        <end position="26"/>
    </location>
</feature>
<dbReference type="AlphaFoldDB" id="B1M6C0"/>